<evidence type="ECO:0000313" key="1">
    <source>
        <dbReference type="EMBL" id="CAA7271060.1"/>
    </source>
</evidence>
<accession>A0A8S0VUX7</accession>
<dbReference type="OrthoDB" id="10460595at2759"/>
<keyword evidence="2" id="KW-1185">Reference proteome</keyword>
<comment type="caution">
    <text evidence="1">The sequence shown here is derived from an EMBL/GenBank/DDBJ whole genome shotgun (WGS) entry which is preliminary data.</text>
</comment>
<evidence type="ECO:0000313" key="2">
    <source>
        <dbReference type="Proteomes" id="UP000467700"/>
    </source>
</evidence>
<protein>
    <submittedName>
        <fullName evidence="1">Uncharacterized protein</fullName>
    </submittedName>
</protein>
<proteinExistence type="predicted"/>
<organism evidence="1 2">
    <name type="scientific">Cyclocybe aegerita</name>
    <name type="common">Black poplar mushroom</name>
    <name type="synonym">Agrocybe aegerita</name>
    <dbReference type="NCBI Taxonomy" id="1973307"/>
    <lineage>
        <taxon>Eukaryota</taxon>
        <taxon>Fungi</taxon>
        <taxon>Dikarya</taxon>
        <taxon>Basidiomycota</taxon>
        <taxon>Agaricomycotina</taxon>
        <taxon>Agaricomycetes</taxon>
        <taxon>Agaricomycetidae</taxon>
        <taxon>Agaricales</taxon>
        <taxon>Agaricineae</taxon>
        <taxon>Bolbitiaceae</taxon>
        <taxon>Cyclocybe</taxon>
    </lineage>
</organism>
<sequence length="331" mass="38028">MPDSEDKVFDKLLTEWEEWDRVIQLETLIHNWASQWGGIYSWTVQLELAFEAVYAEGERVLETWSLQVWEHADAGRDLLAKMDKLDGALPTNPDAVRFLWRKFRELHHALDFQCTAARGPAKALSPQRIIFPPFLPCTLTINAETSMSVIEVLLEQEIKKKVRLTLKEEEDEDLTCGDPLCHATQCLVNGPKFDILIYIKEGDPLCWRGNMMEGDNGTEGFYFLSDTHLTHLADIPSKEYFVYDPVSSAWITASIDGLEAFNTMGFLIYRWKDIHSDECDGIVDYIRQLHETLENTEYEGEDLQREGQDFDDVSSQYSSLSEVANTLVTRD</sequence>
<dbReference type="AlphaFoldDB" id="A0A8S0VUX7"/>
<dbReference type="Proteomes" id="UP000467700">
    <property type="component" value="Unassembled WGS sequence"/>
</dbReference>
<reference evidence="1 2" key="1">
    <citation type="submission" date="2020-01" db="EMBL/GenBank/DDBJ databases">
        <authorList>
            <person name="Gupta K D."/>
        </authorList>
    </citation>
    <scope>NUCLEOTIDE SEQUENCE [LARGE SCALE GENOMIC DNA]</scope>
</reference>
<name>A0A8S0VUX7_CYCAE</name>
<gene>
    <name evidence="1" type="ORF">AAE3_LOCUS13233</name>
</gene>
<dbReference type="EMBL" id="CACVBS010000101">
    <property type="protein sequence ID" value="CAA7271060.1"/>
    <property type="molecule type" value="Genomic_DNA"/>
</dbReference>